<evidence type="ECO:0000256" key="2">
    <source>
        <dbReference type="SAM" id="Phobius"/>
    </source>
</evidence>
<name>A0A8H5FPU1_9AGAR</name>
<dbReference type="Gene3D" id="2.60.120.260">
    <property type="entry name" value="Galactose-binding domain-like"/>
    <property type="match status" value="2"/>
</dbReference>
<feature type="compositionally biased region" description="Low complexity" evidence="1">
    <location>
        <begin position="315"/>
        <end position="329"/>
    </location>
</feature>
<comment type="caution">
    <text evidence="3">The sequence shown here is derived from an EMBL/GenBank/DDBJ whole genome shotgun (WGS) entry which is preliminary data.</text>
</comment>
<evidence type="ECO:0000313" key="3">
    <source>
        <dbReference type="EMBL" id="KAF5344278.1"/>
    </source>
</evidence>
<keyword evidence="2" id="KW-0472">Membrane</keyword>
<feature type="region of interest" description="Disordered" evidence="1">
    <location>
        <begin position="426"/>
        <end position="471"/>
    </location>
</feature>
<reference evidence="3 4" key="1">
    <citation type="journal article" date="2020" name="ISME J.">
        <title>Uncovering the hidden diversity of litter-decomposition mechanisms in mushroom-forming fungi.</title>
        <authorList>
            <person name="Floudas D."/>
            <person name="Bentzer J."/>
            <person name="Ahren D."/>
            <person name="Johansson T."/>
            <person name="Persson P."/>
            <person name="Tunlid A."/>
        </authorList>
    </citation>
    <scope>NUCLEOTIDE SEQUENCE [LARGE SCALE GENOMIC DNA]</scope>
    <source>
        <strain evidence="3 4">CBS 291.85</strain>
    </source>
</reference>
<dbReference type="Proteomes" id="UP000559256">
    <property type="component" value="Unassembled WGS sequence"/>
</dbReference>
<feature type="region of interest" description="Disordered" evidence="1">
    <location>
        <begin position="366"/>
        <end position="392"/>
    </location>
</feature>
<feature type="compositionally biased region" description="Polar residues" evidence="1">
    <location>
        <begin position="426"/>
        <end position="439"/>
    </location>
</feature>
<gene>
    <name evidence="3" type="ORF">D9758_012345</name>
</gene>
<keyword evidence="4" id="KW-1185">Reference proteome</keyword>
<protein>
    <recommendedName>
        <fullName evidence="5">Transmembrane protein</fullName>
    </recommendedName>
</protein>
<feature type="region of interest" description="Disordered" evidence="1">
    <location>
        <begin position="303"/>
        <end position="329"/>
    </location>
</feature>
<dbReference type="AlphaFoldDB" id="A0A8H5FPU1"/>
<evidence type="ECO:0008006" key="5">
    <source>
        <dbReference type="Google" id="ProtNLM"/>
    </source>
</evidence>
<evidence type="ECO:0000256" key="1">
    <source>
        <dbReference type="SAM" id="MobiDB-lite"/>
    </source>
</evidence>
<accession>A0A8H5FPU1</accession>
<feature type="transmembrane region" description="Helical" evidence="2">
    <location>
        <begin position="333"/>
        <end position="357"/>
    </location>
</feature>
<sequence length="471" mass="51608">MKSVLCSTASKIHLLFLYWLTLHLNTIHSLLLNFTVEETDPRIVYTGSSWIKNEGGPLYHGGFHDQTEDRSASAVFNFTGVAIYYYSSLWPFDVTTVLTLDGHDKETLNLTAATSSQQPNGDPAKENATIRWSRTGLEDGPHSLVVSGGSFVLVDAFRYTVNQSEAADTSNTTSQFQNITLTYKIFVVDWVKNEPNALYHGGAQSQNQDVSANAIFSFTGTAVYYYASLWPYRVTTVVSIDGEPGETIDLTDPSVPDQQSAPPTVQSSIRWRRTNLTEGNHTLTISTGSYAIVDAITYTRDEFASPDSNSTSQQSDPTPSAPANSSSTTKTGLLIGLVGGLLGFMLVVAMILVVCLYSRLRRLQKPSDPNPMVQRGRGNALLPRRPRNGRVSPYTITSPNVGLSIDTVTRSYNAYHADERGLSANAISPTETIRTQTTRKGGYSGFDLSSPQRLQGVPHRQWDAPPPSYRG</sequence>
<proteinExistence type="predicted"/>
<keyword evidence="2" id="KW-0812">Transmembrane</keyword>
<keyword evidence="2" id="KW-1133">Transmembrane helix</keyword>
<evidence type="ECO:0000313" key="4">
    <source>
        <dbReference type="Proteomes" id="UP000559256"/>
    </source>
</evidence>
<organism evidence="3 4">
    <name type="scientific">Tetrapyrgos nigripes</name>
    <dbReference type="NCBI Taxonomy" id="182062"/>
    <lineage>
        <taxon>Eukaryota</taxon>
        <taxon>Fungi</taxon>
        <taxon>Dikarya</taxon>
        <taxon>Basidiomycota</taxon>
        <taxon>Agaricomycotina</taxon>
        <taxon>Agaricomycetes</taxon>
        <taxon>Agaricomycetidae</taxon>
        <taxon>Agaricales</taxon>
        <taxon>Marasmiineae</taxon>
        <taxon>Marasmiaceae</taxon>
        <taxon>Tetrapyrgos</taxon>
    </lineage>
</organism>
<dbReference type="OrthoDB" id="3234968at2759"/>
<dbReference type="EMBL" id="JAACJM010000127">
    <property type="protein sequence ID" value="KAF5344278.1"/>
    <property type="molecule type" value="Genomic_DNA"/>
</dbReference>